<dbReference type="FunFam" id="2.30.29.30:FF:000479">
    <property type="entry name" value="General transcription factor IIH subunit"/>
    <property type="match status" value="1"/>
</dbReference>
<dbReference type="InterPro" id="IPR027079">
    <property type="entry name" value="Tfb1/GTF2H1"/>
</dbReference>
<evidence type="ECO:0000313" key="2">
    <source>
        <dbReference type="EnsemblMetazoa" id="CJA08165.1"/>
    </source>
</evidence>
<accession>A0A8R1HQJ1</accession>
<dbReference type="Proteomes" id="UP000005237">
    <property type="component" value="Unassembled WGS sequence"/>
</dbReference>
<dbReference type="GO" id="GO:0000439">
    <property type="term" value="C:transcription factor TFIIH core complex"/>
    <property type="evidence" value="ECO:0007669"/>
    <property type="project" value="InterPro"/>
</dbReference>
<reference evidence="3" key="1">
    <citation type="submission" date="2010-08" db="EMBL/GenBank/DDBJ databases">
        <authorList>
            <consortium name="Caenorhabditis japonica Sequencing Consortium"/>
            <person name="Wilson R.K."/>
        </authorList>
    </citation>
    <scope>NUCLEOTIDE SEQUENCE [LARGE SCALE GENOMIC DNA]</scope>
    <source>
        <strain evidence="3">DF5081</strain>
    </source>
</reference>
<reference evidence="2" key="2">
    <citation type="submission" date="2022-06" db="UniProtKB">
        <authorList>
            <consortium name="EnsemblMetazoa"/>
        </authorList>
    </citation>
    <scope>IDENTIFICATION</scope>
    <source>
        <strain evidence="2">DF5081</strain>
    </source>
</reference>
<evidence type="ECO:0000313" key="3">
    <source>
        <dbReference type="Proteomes" id="UP000005237"/>
    </source>
</evidence>
<feature type="domain" description="TFIIH p62 subunit N-terminal" evidence="1">
    <location>
        <begin position="24"/>
        <end position="106"/>
    </location>
</feature>
<dbReference type="InterPro" id="IPR011993">
    <property type="entry name" value="PH-like_dom_sf"/>
</dbReference>
<dbReference type="CDD" id="cd13229">
    <property type="entry name" value="PH_TFIIH"/>
    <property type="match status" value="1"/>
</dbReference>
<name>A0A8R1HQJ1_CAEJA</name>
<organism evidence="2 3">
    <name type="scientific">Caenorhabditis japonica</name>
    <dbReference type="NCBI Taxonomy" id="281687"/>
    <lineage>
        <taxon>Eukaryota</taxon>
        <taxon>Metazoa</taxon>
        <taxon>Ecdysozoa</taxon>
        <taxon>Nematoda</taxon>
        <taxon>Chromadorea</taxon>
        <taxon>Rhabditida</taxon>
        <taxon>Rhabditina</taxon>
        <taxon>Rhabditomorpha</taxon>
        <taxon>Rhabditoidea</taxon>
        <taxon>Rhabditidae</taxon>
        <taxon>Peloderinae</taxon>
        <taxon>Caenorhabditis</taxon>
    </lineage>
</organism>
<dbReference type="InterPro" id="IPR013876">
    <property type="entry name" value="TFIIH_BTF_p62_N"/>
</dbReference>
<dbReference type="GO" id="GO:0006289">
    <property type="term" value="P:nucleotide-excision repair"/>
    <property type="evidence" value="ECO:0007669"/>
    <property type="project" value="InterPro"/>
</dbReference>
<evidence type="ECO:0000259" key="1">
    <source>
        <dbReference type="Pfam" id="PF08567"/>
    </source>
</evidence>
<keyword evidence="3" id="KW-1185">Reference proteome</keyword>
<dbReference type="EnsemblMetazoa" id="CJA08165.1">
    <property type="protein sequence ID" value="CJA08165.1"/>
    <property type="gene ID" value="WBGene00127369"/>
</dbReference>
<proteinExistence type="predicted"/>
<dbReference type="Pfam" id="PF08567">
    <property type="entry name" value="PH_TFIIH"/>
    <property type="match status" value="1"/>
</dbReference>
<dbReference type="SUPFAM" id="SSF50729">
    <property type="entry name" value="PH domain-like"/>
    <property type="match status" value="1"/>
</dbReference>
<dbReference type="Gene3D" id="2.30.29.30">
    <property type="entry name" value="Pleckstrin-homology domain (PH domain)/Phosphotyrosine-binding domain (PTB)"/>
    <property type="match status" value="1"/>
</dbReference>
<dbReference type="AlphaFoldDB" id="A0A8R1HQJ1"/>
<dbReference type="PANTHER" id="PTHR12856">
    <property type="entry name" value="TRANSCRIPTION INITIATION FACTOR IIH-RELATED"/>
    <property type="match status" value="1"/>
</dbReference>
<sequence length="306" mass="35507">MADDEEHLLLRIDNVKYRKAESGKSPIGRLAIFREYVEWRDNTSPDVLIVKFIRIQGQRVSPPHKSKVQLQLQFQNGEQATFVFLNPSASKEELIKERDSVKETLQKALVAHRAHVNERVVAETESRLESDDLAAKESEQDIQLVRIDASVQAEDDVYSPHDSNSYKFAVSEFFQNNSDVDIFRREGMVLDEQEMEKFEQEEAMNKDQEGAPPPEQWCQTASDLTKVRDIHNAVREICRQFWGSFPPVTDEMETKLDRMADTLEKYKTDKLKRDSGIDARNLEHCLQLIDLALQKYESYTIKKKLK</sequence>
<protein>
    <submittedName>
        <fullName evidence="2">PH_TFIIH domain-containing protein</fullName>
    </submittedName>
</protein>
<dbReference type="GO" id="GO:0006351">
    <property type="term" value="P:DNA-templated transcription"/>
    <property type="evidence" value="ECO:0007669"/>
    <property type="project" value="InterPro"/>
</dbReference>